<keyword evidence="3" id="KW-1185">Reference proteome</keyword>
<reference evidence="2 3" key="1">
    <citation type="submission" date="2016-07" db="EMBL/GenBank/DDBJ databases">
        <title>Pervasive Adenine N6-methylation of Active Genes in Fungi.</title>
        <authorList>
            <consortium name="DOE Joint Genome Institute"/>
            <person name="Mondo S.J."/>
            <person name="Dannebaum R.O."/>
            <person name="Kuo R.C."/>
            <person name="Labutti K."/>
            <person name="Haridas S."/>
            <person name="Kuo A."/>
            <person name="Salamov A."/>
            <person name="Ahrendt S.R."/>
            <person name="Lipzen A."/>
            <person name="Sullivan W."/>
            <person name="Andreopoulos W.B."/>
            <person name="Clum A."/>
            <person name="Lindquist E."/>
            <person name="Daum C."/>
            <person name="Ramamoorthy G.K."/>
            <person name="Gryganskyi A."/>
            <person name="Culley D."/>
            <person name="Magnuson J.K."/>
            <person name="James T.Y."/>
            <person name="O'Malley M.A."/>
            <person name="Stajich J.E."/>
            <person name="Spatafora J.W."/>
            <person name="Visel A."/>
            <person name="Grigoriev I.V."/>
        </authorList>
    </citation>
    <scope>NUCLEOTIDE SEQUENCE [LARGE SCALE GENOMIC DNA]</scope>
    <source>
        <strain evidence="2 3">12-1054</strain>
    </source>
</reference>
<evidence type="ECO:0000313" key="2">
    <source>
        <dbReference type="EMBL" id="ORY87923.1"/>
    </source>
</evidence>
<feature type="region of interest" description="Disordered" evidence="1">
    <location>
        <begin position="266"/>
        <end position="326"/>
    </location>
</feature>
<dbReference type="AlphaFoldDB" id="A0A1Y2FV78"/>
<feature type="compositionally biased region" description="Basic residues" evidence="1">
    <location>
        <begin position="308"/>
        <end position="317"/>
    </location>
</feature>
<feature type="compositionally biased region" description="Polar residues" evidence="1">
    <location>
        <begin position="350"/>
        <end position="363"/>
    </location>
</feature>
<feature type="region of interest" description="Disordered" evidence="1">
    <location>
        <begin position="204"/>
        <end position="233"/>
    </location>
</feature>
<feature type="compositionally biased region" description="Polar residues" evidence="1">
    <location>
        <begin position="382"/>
        <end position="394"/>
    </location>
</feature>
<feature type="compositionally biased region" description="Basic and acidic residues" evidence="1">
    <location>
        <begin position="206"/>
        <end position="217"/>
    </location>
</feature>
<evidence type="ECO:0000313" key="3">
    <source>
        <dbReference type="Proteomes" id="UP000193685"/>
    </source>
</evidence>
<dbReference type="EMBL" id="MCFI01000001">
    <property type="protein sequence ID" value="ORY87923.1"/>
    <property type="molecule type" value="Genomic_DNA"/>
</dbReference>
<protein>
    <submittedName>
        <fullName evidence="2">Uncharacterized protein</fullName>
    </submittedName>
</protein>
<evidence type="ECO:0000256" key="1">
    <source>
        <dbReference type="SAM" id="MobiDB-lite"/>
    </source>
</evidence>
<feature type="compositionally biased region" description="Polar residues" evidence="1">
    <location>
        <begin position="416"/>
        <end position="425"/>
    </location>
</feature>
<feature type="region of interest" description="Disordered" evidence="1">
    <location>
        <begin position="338"/>
        <end position="425"/>
    </location>
</feature>
<dbReference type="RefSeq" id="XP_040728418.1">
    <property type="nucleotide sequence ID" value="XM_040868473.1"/>
</dbReference>
<sequence length="601" mass="67312">MTGGGGNHGAKVNLTAMYRYLEHLQAVVCAVCGHCVHPDERDISWHIPGRYCYRDAKQYAYKHEEYLGRLKLCSLTELMCRTPDTRGGPVLKVPALMVDHAFSCKDCGFIVIDMQVGDPHADRSYPASRKQRMRHSQGCPGTTRPAQAEGDANDPHCLRQWIKCGAQTFIRQDKYRRYFCVQTSKGAANSTAWGSYIGWPVSTKASDPRLRGREPRRSRSPSPNPDGGLGHSQRSLQSFATANNGHGKVDTNCVTYPGATEALKERAEELAQKAREEARKRRHEDARREEAKRADEDYRNEREWRAREKAKKVRGKSKSGWQHDDIYDRQVGRLHVEQKPGNGQHRIVESSASVSDGNTSTRPSYPGHAMSQKKAGADQPPSHASSEGSQQTTRKGSRAIVYSDDDDGKYGIAAGDNQSDSSDTGVSLVRYRRGKKGHQPPWHNAYTAAETPTDTIELPLPILPTDSTPRPKKSLSHEQSSAVQARRQYARNRAAATGMDLFGLHPSLAAEFGQDLPMELEEYLDLAEAAKSPDERRFAFESFDKLIFSLPDYPAGSEHTTGVKLYLMQQRSRAERNTDCGPEADELIAHWYELLARYQRR</sequence>
<feature type="region of interest" description="Disordered" evidence="1">
    <location>
        <begin position="122"/>
        <end position="152"/>
    </location>
</feature>
<organism evidence="2 3">
    <name type="scientific">Protomyces lactucae-debilis</name>
    <dbReference type="NCBI Taxonomy" id="2754530"/>
    <lineage>
        <taxon>Eukaryota</taxon>
        <taxon>Fungi</taxon>
        <taxon>Dikarya</taxon>
        <taxon>Ascomycota</taxon>
        <taxon>Taphrinomycotina</taxon>
        <taxon>Taphrinomycetes</taxon>
        <taxon>Taphrinales</taxon>
        <taxon>Protomycetaceae</taxon>
        <taxon>Protomyces</taxon>
    </lineage>
</organism>
<dbReference type="GeneID" id="63785072"/>
<proteinExistence type="predicted"/>
<accession>A0A1Y2FV78</accession>
<dbReference type="Proteomes" id="UP000193685">
    <property type="component" value="Unassembled WGS sequence"/>
</dbReference>
<name>A0A1Y2FV78_PROLT</name>
<comment type="caution">
    <text evidence="2">The sequence shown here is derived from an EMBL/GenBank/DDBJ whole genome shotgun (WGS) entry which is preliminary data.</text>
</comment>
<gene>
    <name evidence="2" type="ORF">BCR37DRAFT_375884</name>
</gene>
<feature type="compositionally biased region" description="Basic and acidic residues" evidence="1">
    <location>
        <begin position="266"/>
        <end position="307"/>
    </location>
</feature>